<dbReference type="AlphaFoldDB" id="A0A7C8MQP4"/>
<dbReference type="Proteomes" id="UP000481858">
    <property type="component" value="Unassembled WGS sequence"/>
</dbReference>
<feature type="domain" description="2EXR" evidence="2">
    <location>
        <begin position="42"/>
        <end position="123"/>
    </location>
</feature>
<comment type="caution">
    <text evidence="3">The sequence shown here is derived from an EMBL/GenBank/DDBJ whole genome shotgun (WGS) entry which is preliminary data.</text>
</comment>
<dbReference type="InParanoid" id="A0A7C8MQP4"/>
<dbReference type="EMBL" id="WUBL01000101">
    <property type="protein sequence ID" value="KAF2965947.1"/>
    <property type="molecule type" value="Genomic_DNA"/>
</dbReference>
<dbReference type="OrthoDB" id="3540486at2759"/>
<name>A0A7C8MQP4_9PEZI</name>
<evidence type="ECO:0000313" key="4">
    <source>
        <dbReference type="Proteomes" id="UP000481858"/>
    </source>
</evidence>
<evidence type="ECO:0000313" key="3">
    <source>
        <dbReference type="EMBL" id="KAF2965947.1"/>
    </source>
</evidence>
<organism evidence="3 4">
    <name type="scientific">Xylaria multiplex</name>
    <dbReference type="NCBI Taxonomy" id="323545"/>
    <lineage>
        <taxon>Eukaryota</taxon>
        <taxon>Fungi</taxon>
        <taxon>Dikarya</taxon>
        <taxon>Ascomycota</taxon>
        <taxon>Pezizomycotina</taxon>
        <taxon>Sordariomycetes</taxon>
        <taxon>Xylariomycetidae</taxon>
        <taxon>Xylariales</taxon>
        <taxon>Xylariaceae</taxon>
        <taxon>Xylaria</taxon>
    </lineage>
</organism>
<protein>
    <recommendedName>
        <fullName evidence="2">2EXR domain-containing protein</fullName>
    </recommendedName>
</protein>
<dbReference type="PANTHER" id="PTHR35910">
    <property type="entry name" value="2EXR DOMAIN-CONTAINING PROTEIN"/>
    <property type="match status" value="1"/>
</dbReference>
<dbReference type="PANTHER" id="PTHR35910:SF1">
    <property type="entry name" value="2EXR DOMAIN-CONTAINING PROTEIN"/>
    <property type="match status" value="1"/>
</dbReference>
<feature type="compositionally biased region" description="Pro residues" evidence="1">
    <location>
        <begin position="147"/>
        <end position="162"/>
    </location>
</feature>
<keyword evidence="4" id="KW-1185">Reference proteome</keyword>
<accession>A0A7C8MQP4</accession>
<reference evidence="3 4" key="1">
    <citation type="submission" date="2019-12" db="EMBL/GenBank/DDBJ databases">
        <title>Draft genome sequence of the ascomycete Xylaria multiplex DSM 110363.</title>
        <authorList>
            <person name="Buettner E."/>
            <person name="Kellner H."/>
        </authorList>
    </citation>
    <scope>NUCLEOTIDE SEQUENCE [LARGE SCALE GENOMIC DNA]</scope>
    <source>
        <strain evidence="3 4">DSM 110363</strain>
    </source>
</reference>
<feature type="region of interest" description="Disordered" evidence="1">
    <location>
        <begin position="139"/>
        <end position="197"/>
    </location>
</feature>
<feature type="compositionally biased region" description="Polar residues" evidence="1">
    <location>
        <begin position="188"/>
        <end position="197"/>
    </location>
</feature>
<evidence type="ECO:0000259" key="2">
    <source>
        <dbReference type="Pfam" id="PF20150"/>
    </source>
</evidence>
<dbReference type="InterPro" id="IPR045518">
    <property type="entry name" value="2EXR"/>
</dbReference>
<sequence length="381" mass="42123">MLGTFSHPTFWLEFRLLSDGLETDAVRDLPLTTWHKAHNPVFRLFSALPAELRLRVWEYLIAPRIVGIACLYLEDGASSVELQRDELWGSHAVVRPSVPVLLHVSRETRALALKHYELSFEWKVPRVLAGADMHPPVPMRSPILAAPTPPPPPLPPSSPPSPSLSHMSSYHDLLGASPSAGGGGGGAQNSVVPARRTSSPPRTWFNFALDAVHLLGELEPCDSFGFNSPMTYFIPSQTARRVRKAAVSFRALRYGETGGQQIFGALFHVVDRFAPSDGEVLVCVTARDEWTHAMMGNETALVDSRQLGHGGDEGDNVVQKIWRDWYRGAIVTSPLANLRFRLIPEKELESHVYEFMVAKKKKRRKGDADAAESGVKTNIGR</sequence>
<evidence type="ECO:0000256" key="1">
    <source>
        <dbReference type="SAM" id="MobiDB-lite"/>
    </source>
</evidence>
<dbReference type="Pfam" id="PF20150">
    <property type="entry name" value="2EXR"/>
    <property type="match status" value="1"/>
</dbReference>
<gene>
    <name evidence="3" type="ORF">GQX73_g7615</name>
</gene>
<proteinExistence type="predicted"/>